<sequence>MNSSESWQHWLLKLPLNVQHTRSCLSLSSGTIWWISLSRSSANYMA</sequence>
<dbReference type="EMBL" id="GGEC01013942">
    <property type="protein sequence ID" value="MBW94425.1"/>
    <property type="molecule type" value="Transcribed_RNA"/>
</dbReference>
<organism evidence="1">
    <name type="scientific">Rhizophora mucronata</name>
    <name type="common">Asiatic mangrove</name>
    <dbReference type="NCBI Taxonomy" id="61149"/>
    <lineage>
        <taxon>Eukaryota</taxon>
        <taxon>Viridiplantae</taxon>
        <taxon>Streptophyta</taxon>
        <taxon>Embryophyta</taxon>
        <taxon>Tracheophyta</taxon>
        <taxon>Spermatophyta</taxon>
        <taxon>Magnoliopsida</taxon>
        <taxon>eudicotyledons</taxon>
        <taxon>Gunneridae</taxon>
        <taxon>Pentapetalae</taxon>
        <taxon>rosids</taxon>
        <taxon>fabids</taxon>
        <taxon>Malpighiales</taxon>
        <taxon>Rhizophoraceae</taxon>
        <taxon>Rhizophora</taxon>
    </lineage>
</organism>
<name>A0A2P2JLS5_RHIMU</name>
<protein>
    <submittedName>
        <fullName evidence="1">Macrophage erythroblast attacher-like</fullName>
    </submittedName>
</protein>
<proteinExistence type="predicted"/>
<evidence type="ECO:0000313" key="1">
    <source>
        <dbReference type="EMBL" id="MBW94425.1"/>
    </source>
</evidence>
<accession>A0A2P2JLS5</accession>
<dbReference type="AlphaFoldDB" id="A0A2P2JLS5"/>
<reference evidence="1" key="1">
    <citation type="submission" date="2018-02" db="EMBL/GenBank/DDBJ databases">
        <title>Rhizophora mucronata_Transcriptome.</title>
        <authorList>
            <person name="Meera S.P."/>
            <person name="Sreeshan A."/>
            <person name="Augustine A."/>
        </authorList>
    </citation>
    <scope>NUCLEOTIDE SEQUENCE</scope>
    <source>
        <tissue evidence="1">Leaf</tissue>
    </source>
</reference>